<name>A0A426YZ84_ENSVE</name>
<gene>
    <name evidence="2" type="ORF">B296_00008283</name>
</gene>
<feature type="region of interest" description="Disordered" evidence="1">
    <location>
        <begin position="47"/>
        <end position="89"/>
    </location>
</feature>
<reference evidence="2 3" key="1">
    <citation type="journal article" date="2014" name="Agronomy (Basel)">
        <title>A Draft Genome Sequence for Ensete ventricosum, the Drought-Tolerant Tree Against Hunger.</title>
        <authorList>
            <person name="Harrison J."/>
            <person name="Moore K.A."/>
            <person name="Paszkiewicz K."/>
            <person name="Jones T."/>
            <person name="Grant M."/>
            <person name="Ambacheew D."/>
            <person name="Muzemil S."/>
            <person name="Studholme D.J."/>
        </authorList>
    </citation>
    <scope>NUCLEOTIDE SEQUENCE [LARGE SCALE GENOMIC DNA]</scope>
</reference>
<evidence type="ECO:0000313" key="3">
    <source>
        <dbReference type="Proteomes" id="UP000287651"/>
    </source>
</evidence>
<comment type="caution">
    <text evidence="2">The sequence shown here is derived from an EMBL/GenBank/DDBJ whole genome shotgun (WGS) entry which is preliminary data.</text>
</comment>
<feature type="compositionally biased region" description="Basic and acidic residues" evidence="1">
    <location>
        <begin position="59"/>
        <end position="80"/>
    </location>
</feature>
<evidence type="ECO:0000256" key="1">
    <source>
        <dbReference type="SAM" id="MobiDB-lite"/>
    </source>
</evidence>
<protein>
    <submittedName>
        <fullName evidence="2">Uncharacterized protein</fullName>
    </submittedName>
</protein>
<proteinExistence type="predicted"/>
<sequence>MADEGCDDGYNFLEEETWAVIVMMGGRGWEQKASAAGERQRHLVRVAREGREMAGMTDDCGREERNRGGMADDSREERNRGGRQRKRRLRERAAATCDCCGRKGGKEDYDNGRQRLRRGGRCGSKDGWVALKGAVTPMLDLQTGRVSKAKEVVKAAAGRFGRQLAWGRWGRQQRG</sequence>
<dbReference type="AlphaFoldDB" id="A0A426YZ84"/>
<dbReference type="EMBL" id="AMZH03009351">
    <property type="protein sequence ID" value="RRT57047.1"/>
    <property type="molecule type" value="Genomic_DNA"/>
</dbReference>
<accession>A0A426YZ84</accession>
<evidence type="ECO:0000313" key="2">
    <source>
        <dbReference type="EMBL" id="RRT57047.1"/>
    </source>
</evidence>
<dbReference type="Proteomes" id="UP000287651">
    <property type="component" value="Unassembled WGS sequence"/>
</dbReference>
<organism evidence="2 3">
    <name type="scientific">Ensete ventricosum</name>
    <name type="common">Abyssinian banana</name>
    <name type="synonym">Musa ensete</name>
    <dbReference type="NCBI Taxonomy" id="4639"/>
    <lineage>
        <taxon>Eukaryota</taxon>
        <taxon>Viridiplantae</taxon>
        <taxon>Streptophyta</taxon>
        <taxon>Embryophyta</taxon>
        <taxon>Tracheophyta</taxon>
        <taxon>Spermatophyta</taxon>
        <taxon>Magnoliopsida</taxon>
        <taxon>Liliopsida</taxon>
        <taxon>Zingiberales</taxon>
        <taxon>Musaceae</taxon>
        <taxon>Ensete</taxon>
    </lineage>
</organism>